<dbReference type="AlphaFoldDB" id="A0AAN4Z2R9"/>
<sequence>THSKYVVDHNDPVEAQKMIEPKNTSIEILTHTTESEASTLTTELPVHSSTIESSSSHEPQTTSVEPLLSTSQSFTPITNDQYSTTIDQFASYSPIFSSSSISGIKSSPSTGSTTTFIRRTSTTHTHSSTTTLPISSSHPSTLPSTISTDPPTTTGVPSVSLSSSIVFILVSLFFF</sequence>
<accession>A0AAN4Z2R9</accession>
<gene>
    <name evidence="2" type="ORF">PMAYCL1PPCAC_02429</name>
</gene>
<dbReference type="Proteomes" id="UP001328107">
    <property type="component" value="Unassembled WGS sequence"/>
</dbReference>
<evidence type="ECO:0000313" key="2">
    <source>
        <dbReference type="EMBL" id="GMR32234.1"/>
    </source>
</evidence>
<feature type="region of interest" description="Disordered" evidence="1">
    <location>
        <begin position="35"/>
        <end position="74"/>
    </location>
</feature>
<comment type="caution">
    <text evidence="2">The sequence shown here is derived from an EMBL/GenBank/DDBJ whole genome shotgun (WGS) entry which is preliminary data.</text>
</comment>
<feature type="non-terminal residue" evidence="2">
    <location>
        <position position="1"/>
    </location>
</feature>
<feature type="compositionally biased region" description="Low complexity" evidence="1">
    <location>
        <begin position="35"/>
        <end position="58"/>
    </location>
</feature>
<keyword evidence="3" id="KW-1185">Reference proteome</keyword>
<dbReference type="EMBL" id="BTRK01000001">
    <property type="protein sequence ID" value="GMR32234.1"/>
    <property type="molecule type" value="Genomic_DNA"/>
</dbReference>
<feature type="compositionally biased region" description="Polar residues" evidence="1">
    <location>
        <begin position="59"/>
        <end position="74"/>
    </location>
</feature>
<evidence type="ECO:0000256" key="1">
    <source>
        <dbReference type="SAM" id="MobiDB-lite"/>
    </source>
</evidence>
<evidence type="ECO:0000313" key="3">
    <source>
        <dbReference type="Proteomes" id="UP001328107"/>
    </source>
</evidence>
<protein>
    <submittedName>
        <fullName evidence="2">Uncharacterized protein</fullName>
    </submittedName>
</protein>
<feature type="region of interest" description="Disordered" evidence="1">
    <location>
        <begin position="120"/>
        <end position="152"/>
    </location>
</feature>
<reference evidence="3" key="1">
    <citation type="submission" date="2022-10" db="EMBL/GenBank/DDBJ databases">
        <title>Genome assembly of Pristionchus species.</title>
        <authorList>
            <person name="Yoshida K."/>
            <person name="Sommer R.J."/>
        </authorList>
    </citation>
    <scope>NUCLEOTIDE SEQUENCE [LARGE SCALE GENOMIC DNA]</scope>
    <source>
        <strain evidence="3">RS5460</strain>
    </source>
</reference>
<name>A0AAN4Z2R9_9BILA</name>
<proteinExistence type="predicted"/>
<organism evidence="2 3">
    <name type="scientific">Pristionchus mayeri</name>
    <dbReference type="NCBI Taxonomy" id="1317129"/>
    <lineage>
        <taxon>Eukaryota</taxon>
        <taxon>Metazoa</taxon>
        <taxon>Ecdysozoa</taxon>
        <taxon>Nematoda</taxon>
        <taxon>Chromadorea</taxon>
        <taxon>Rhabditida</taxon>
        <taxon>Rhabditina</taxon>
        <taxon>Diplogasteromorpha</taxon>
        <taxon>Diplogasteroidea</taxon>
        <taxon>Neodiplogasteridae</taxon>
        <taxon>Pristionchus</taxon>
    </lineage>
</organism>